<evidence type="ECO:0000256" key="1">
    <source>
        <dbReference type="ARBA" id="ARBA00001933"/>
    </source>
</evidence>
<dbReference type="RefSeq" id="XP_016291339.1">
    <property type="nucleotide sequence ID" value="XM_016437806.1"/>
</dbReference>
<dbReference type="GO" id="GO:0042802">
    <property type="term" value="F:identical protein binding"/>
    <property type="evidence" value="ECO:0007669"/>
    <property type="project" value="TreeGrafter"/>
</dbReference>
<gene>
    <name evidence="7" type="ORF">PSEUBRA_SCAF3g03869</name>
</gene>
<dbReference type="InterPro" id="IPR015424">
    <property type="entry name" value="PyrdxlP-dep_Trfase"/>
</dbReference>
<dbReference type="InterPro" id="IPR050103">
    <property type="entry name" value="Class-III_PLP-dep_AT"/>
</dbReference>
<dbReference type="InterPro" id="IPR049704">
    <property type="entry name" value="Aminotrans_3_PPA_site"/>
</dbReference>
<organism evidence="7 8">
    <name type="scientific">Kalmanozyma brasiliensis (strain GHG001)</name>
    <name type="common">Yeast</name>
    <name type="synonym">Pseudozyma brasiliensis</name>
    <dbReference type="NCBI Taxonomy" id="1365824"/>
    <lineage>
        <taxon>Eukaryota</taxon>
        <taxon>Fungi</taxon>
        <taxon>Dikarya</taxon>
        <taxon>Basidiomycota</taxon>
        <taxon>Ustilaginomycotina</taxon>
        <taxon>Ustilaginomycetes</taxon>
        <taxon>Ustilaginales</taxon>
        <taxon>Ustilaginaceae</taxon>
        <taxon>Kalmanozyma</taxon>
    </lineage>
</organism>
<sequence length="501" mass="53279">MRAVLSSQPIKSVLARGPLAASSSALACSSRRNLTSTVYRTQAFRPTMPAADSDAAAFGETHITKGIGRLSKHVFEDGKGTWITTDKGVKLLDMTAGIGVCNLGHCHPKVTEAAAKQCGKITHAQVNIGFSATQIELIRNLLPILPHPSLDTLFFWNSGAEAVEAAVKLARAATKKQNIIVMQGSYHGRTAATAALTRSKTIYGEGHGPLMPGVFATSFPFYAHFGLPVETDVEELVRQSLHQVRLTLQQQTAPSDTAAILIEPVIGEGGYVPAPASFLHGLREICDENNLLLICDEVQSGFGRTGTMFAVEESGVRPDVLIFAKGIANGFPLSGIASTNELMSRQKPGSMGGTYAGNAVSCAAASAVIQAFNDENILDNVAKRSDQLVSFLTSLKNDSKYGHLIEDIRGRGLMIGVQFANTPTNAASQNTSAAAASGKKVEQIAPKVVAECLKRDMLLLSTSVFDVLRFIPPLNISEDELSQACAIFKDAFEAAVKELGH</sequence>
<dbReference type="InterPro" id="IPR015421">
    <property type="entry name" value="PyrdxlP-dep_Trfase_major"/>
</dbReference>
<dbReference type="STRING" id="1365824.V5EMI6"/>
<dbReference type="GO" id="GO:0008483">
    <property type="term" value="F:transaminase activity"/>
    <property type="evidence" value="ECO:0007669"/>
    <property type="project" value="UniProtKB-KW"/>
</dbReference>
<comment type="similarity">
    <text evidence="2 6">Belongs to the class-III pyridoxal-phosphate-dependent aminotransferase family.</text>
</comment>
<name>V5EMI6_KALBG</name>
<dbReference type="SUPFAM" id="SSF53383">
    <property type="entry name" value="PLP-dependent transferases"/>
    <property type="match status" value="1"/>
</dbReference>
<evidence type="ECO:0000256" key="6">
    <source>
        <dbReference type="RuleBase" id="RU003560"/>
    </source>
</evidence>
<dbReference type="PROSITE" id="PS51257">
    <property type="entry name" value="PROKAR_LIPOPROTEIN"/>
    <property type="match status" value="1"/>
</dbReference>
<dbReference type="EMBL" id="KI545873">
    <property type="protein sequence ID" value="EST06350.1"/>
    <property type="molecule type" value="Genomic_DNA"/>
</dbReference>
<proteinExistence type="inferred from homology"/>
<keyword evidence="5 6" id="KW-0663">Pyridoxal phosphate</keyword>
<comment type="cofactor">
    <cofactor evidence="1">
        <name>pyridoxal 5'-phosphate</name>
        <dbReference type="ChEBI" id="CHEBI:597326"/>
    </cofactor>
</comment>
<dbReference type="GO" id="GO:0030170">
    <property type="term" value="F:pyridoxal phosphate binding"/>
    <property type="evidence" value="ECO:0007669"/>
    <property type="project" value="InterPro"/>
</dbReference>
<dbReference type="HOGENOM" id="CLU_016922_10_0_1"/>
<dbReference type="FunFam" id="3.40.640.10:FF:000013">
    <property type="entry name" value="4-aminobutyrate aminotransferase"/>
    <property type="match status" value="1"/>
</dbReference>
<dbReference type="PROSITE" id="PS00600">
    <property type="entry name" value="AA_TRANSFER_CLASS_3"/>
    <property type="match status" value="1"/>
</dbReference>
<dbReference type="InterPro" id="IPR005814">
    <property type="entry name" value="Aminotrans_3"/>
</dbReference>
<evidence type="ECO:0000313" key="7">
    <source>
        <dbReference type="EMBL" id="EST06350.1"/>
    </source>
</evidence>
<dbReference type="GeneID" id="27420484"/>
<keyword evidence="8" id="KW-1185">Reference proteome</keyword>
<keyword evidence="4 7" id="KW-0808">Transferase</keyword>
<dbReference type="PANTHER" id="PTHR11986">
    <property type="entry name" value="AMINOTRANSFERASE CLASS III"/>
    <property type="match status" value="1"/>
</dbReference>
<dbReference type="AlphaFoldDB" id="V5EMI6"/>
<dbReference type="OMA" id="GAIETMK"/>
<reference evidence="8" key="1">
    <citation type="journal article" date="2013" name="Genome Announc.">
        <title>Draft genome sequence of Pseudozyma brasiliensis sp. nov. strain GHG001, a high producer of endo-1,4-xylanase isolated from an insect pest of sugarcane.</title>
        <authorList>
            <person name="Oliveira J.V.D.C."/>
            <person name="dos Santos R.A.C."/>
            <person name="Borges T.A."/>
            <person name="Riano-Pachon D.M."/>
            <person name="Goldman G.H."/>
        </authorList>
    </citation>
    <scope>NUCLEOTIDE SEQUENCE [LARGE SCALE GENOMIC DNA]</scope>
    <source>
        <strain evidence="8">GHG001</strain>
    </source>
</reference>
<dbReference type="eggNOG" id="KOG1401">
    <property type="taxonomic scope" value="Eukaryota"/>
</dbReference>
<dbReference type="Pfam" id="PF00202">
    <property type="entry name" value="Aminotran_3"/>
    <property type="match status" value="1"/>
</dbReference>
<dbReference type="PANTHER" id="PTHR11986:SF79">
    <property type="entry name" value="ACETYLORNITHINE AMINOTRANSFERASE, MITOCHONDRIAL"/>
    <property type="match status" value="1"/>
</dbReference>
<dbReference type="CDD" id="cd00610">
    <property type="entry name" value="OAT_like"/>
    <property type="match status" value="1"/>
</dbReference>
<keyword evidence="3 7" id="KW-0032">Aminotransferase</keyword>
<dbReference type="Proteomes" id="UP000019377">
    <property type="component" value="Unassembled WGS sequence"/>
</dbReference>
<evidence type="ECO:0000313" key="8">
    <source>
        <dbReference type="Proteomes" id="UP000019377"/>
    </source>
</evidence>
<accession>V5EMI6</accession>
<dbReference type="OrthoDB" id="10260828at2759"/>
<evidence type="ECO:0000256" key="2">
    <source>
        <dbReference type="ARBA" id="ARBA00008954"/>
    </source>
</evidence>
<protein>
    <submittedName>
        <fullName evidence="7">Acetylornithine aminotransferase</fullName>
    </submittedName>
</protein>
<evidence type="ECO:0000256" key="4">
    <source>
        <dbReference type="ARBA" id="ARBA00022679"/>
    </source>
</evidence>
<evidence type="ECO:0000256" key="5">
    <source>
        <dbReference type="ARBA" id="ARBA00022898"/>
    </source>
</evidence>
<evidence type="ECO:0000256" key="3">
    <source>
        <dbReference type="ARBA" id="ARBA00022576"/>
    </source>
</evidence>
<dbReference type="Gene3D" id="3.40.640.10">
    <property type="entry name" value="Type I PLP-dependent aspartate aminotransferase-like (Major domain)"/>
    <property type="match status" value="1"/>
</dbReference>
<dbReference type="Gene3D" id="3.90.1150.10">
    <property type="entry name" value="Aspartate Aminotransferase, domain 1"/>
    <property type="match status" value="1"/>
</dbReference>
<dbReference type="InterPro" id="IPR015422">
    <property type="entry name" value="PyrdxlP-dep_Trfase_small"/>
</dbReference>